<reference evidence="1" key="1">
    <citation type="submission" date="2020-07" db="EMBL/GenBank/DDBJ databases">
        <title>Multicomponent nature underlies the extraordinary mechanical properties of spider dragline silk.</title>
        <authorList>
            <person name="Kono N."/>
            <person name="Nakamura H."/>
            <person name="Mori M."/>
            <person name="Yoshida Y."/>
            <person name="Ohtoshi R."/>
            <person name="Malay A.D."/>
            <person name="Moran D.A.P."/>
            <person name="Tomita M."/>
            <person name="Numata K."/>
            <person name="Arakawa K."/>
        </authorList>
    </citation>
    <scope>NUCLEOTIDE SEQUENCE</scope>
</reference>
<sequence>VNMNGKKMEIIVKKIINKMPYNSDNIINPESLKNFIDIPELQPIEKTFTDILQIKE</sequence>
<dbReference type="Proteomes" id="UP000887116">
    <property type="component" value="Unassembled WGS sequence"/>
</dbReference>
<proteinExistence type="predicted"/>
<protein>
    <submittedName>
        <fullName evidence="1">Uncharacterized protein</fullName>
    </submittedName>
</protein>
<evidence type="ECO:0000313" key="2">
    <source>
        <dbReference type="Proteomes" id="UP000887116"/>
    </source>
</evidence>
<keyword evidence="2" id="KW-1185">Reference proteome</keyword>
<feature type="non-terminal residue" evidence="1">
    <location>
        <position position="1"/>
    </location>
</feature>
<comment type="caution">
    <text evidence="1">The sequence shown here is derived from an EMBL/GenBank/DDBJ whole genome shotgun (WGS) entry which is preliminary data.</text>
</comment>
<evidence type="ECO:0000313" key="1">
    <source>
        <dbReference type="EMBL" id="GFR07326.1"/>
    </source>
</evidence>
<dbReference type="EMBL" id="BMAO01026140">
    <property type="protein sequence ID" value="GFR07326.1"/>
    <property type="molecule type" value="Genomic_DNA"/>
</dbReference>
<organism evidence="1 2">
    <name type="scientific">Trichonephila clavata</name>
    <name type="common">Joro spider</name>
    <name type="synonym">Nephila clavata</name>
    <dbReference type="NCBI Taxonomy" id="2740835"/>
    <lineage>
        <taxon>Eukaryota</taxon>
        <taxon>Metazoa</taxon>
        <taxon>Ecdysozoa</taxon>
        <taxon>Arthropoda</taxon>
        <taxon>Chelicerata</taxon>
        <taxon>Arachnida</taxon>
        <taxon>Araneae</taxon>
        <taxon>Araneomorphae</taxon>
        <taxon>Entelegynae</taxon>
        <taxon>Araneoidea</taxon>
        <taxon>Nephilidae</taxon>
        <taxon>Trichonephila</taxon>
    </lineage>
</organism>
<dbReference type="OrthoDB" id="10253869at2759"/>
<name>A0A8X6JI03_TRICU</name>
<gene>
    <name evidence="1" type="ORF">TNCT_418811</name>
</gene>
<accession>A0A8X6JI03</accession>
<dbReference type="AlphaFoldDB" id="A0A8X6JI03"/>